<proteinExistence type="predicted"/>
<evidence type="ECO:0000313" key="2">
    <source>
        <dbReference type="Proteomes" id="UP001066276"/>
    </source>
</evidence>
<gene>
    <name evidence="1" type="ORF">NDU88_001007</name>
</gene>
<comment type="caution">
    <text evidence="1">The sequence shown here is derived from an EMBL/GenBank/DDBJ whole genome shotgun (WGS) entry which is preliminary data.</text>
</comment>
<dbReference type="Proteomes" id="UP001066276">
    <property type="component" value="Chromosome 9"/>
</dbReference>
<sequence length="148" mass="15720">MPGEDSPFTDRDGPPCAPIRLRNRAGDAEAVGVTGEVGGARGVKQGPVWLLGKRINALILYWKCLRAVLQNESMYFIHDGNLVLKFRADACGAGAVPSLAAFSLLDRIARTQALRPTVLRTGVSLHHGENILPRLTGPQGACPVPVSG</sequence>
<evidence type="ECO:0000313" key="1">
    <source>
        <dbReference type="EMBL" id="KAJ1103586.1"/>
    </source>
</evidence>
<protein>
    <submittedName>
        <fullName evidence="1">Uncharacterized protein</fullName>
    </submittedName>
</protein>
<reference evidence="1" key="1">
    <citation type="journal article" date="2022" name="bioRxiv">
        <title>Sequencing and chromosome-scale assembly of the giantPleurodeles waltlgenome.</title>
        <authorList>
            <person name="Brown T."/>
            <person name="Elewa A."/>
            <person name="Iarovenko S."/>
            <person name="Subramanian E."/>
            <person name="Araus A.J."/>
            <person name="Petzold A."/>
            <person name="Susuki M."/>
            <person name="Suzuki K.-i.T."/>
            <person name="Hayashi T."/>
            <person name="Toyoda A."/>
            <person name="Oliveira C."/>
            <person name="Osipova E."/>
            <person name="Leigh N.D."/>
            <person name="Simon A."/>
            <person name="Yun M.H."/>
        </authorList>
    </citation>
    <scope>NUCLEOTIDE SEQUENCE</scope>
    <source>
        <strain evidence="1">20211129_DDA</strain>
        <tissue evidence="1">Liver</tissue>
    </source>
</reference>
<dbReference type="EMBL" id="JANPWB010000013">
    <property type="protein sequence ID" value="KAJ1103586.1"/>
    <property type="molecule type" value="Genomic_DNA"/>
</dbReference>
<organism evidence="1 2">
    <name type="scientific">Pleurodeles waltl</name>
    <name type="common">Iberian ribbed newt</name>
    <dbReference type="NCBI Taxonomy" id="8319"/>
    <lineage>
        <taxon>Eukaryota</taxon>
        <taxon>Metazoa</taxon>
        <taxon>Chordata</taxon>
        <taxon>Craniata</taxon>
        <taxon>Vertebrata</taxon>
        <taxon>Euteleostomi</taxon>
        <taxon>Amphibia</taxon>
        <taxon>Batrachia</taxon>
        <taxon>Caudata</taxon>
        <taxon>Salamandroidea</taxon>
        <taxon>Salamandridae</taxon>
        <taxon>Pleurodelinae</taxon>
        <taxon>Pleurodeles</taxon>
    </lineage>
</organism>
<accession>A0AAV7MJP4</accession>
<dbReference type="AlphaFoldDB" id="A0AAV7MJP4"/>
<name>A0AAV7MJP4_PLEWA</name>
<keyword evidence="2" id="KW-1185">Reference proteome</keyword>